<evidence type="ECO:0000256" key="9">
    <source>
        <dbReference type="ARBA" id="ARBA00023136"/>
    </source>
</evidence>
<evidence type="ECO:0000256" key="5">
    <source>
        <dbReference type="ARBA" id="ARBA00022500"/>
    </source>
</evidence>
<keyword evidence="11" id="KW-0966">Cell projection</keyword>
<evidence type="ECO:0000256" key="7">
    <source>
        <dbReference type="ARBA" id="ARBA00022779"/>
    </source>
</evidence>
<sequence length="161" mass="18597">MANKKKGPIKNKKKLKQSIFLRFGKYFLILALVLGQFFAAYSIINKNYEAIYSYTKSLMPEERGKAELKEIIVNPAGTNGQRYLLVQLSLELDSIEDQQLIEDNRSKIRNNIIKYLSAKTVSDLIGVQGKEDLRIELVRLINQAINSRSVRNLYYSKYVMQ</sequence>
<evidence type="ECO:0000256" key="6">
    <source>
        <dbReference type="ARBA" id="ARBA00022692"/>
    </source>
</evidence>
<keyword evidence="7 10" id="KW-0283">Flagellar rotation</keyword>
<accession>A0ABT3PJL9</accession>
<proteinExistence type="inferred from homology"/>
<reference evidence="11 12" key="1">
    <citation type="submission" date="2021-03" db="EMBL/GenBank/DDBJ databases">
        <title>Aliifodinibius sp. nov., a new bacterium isolated from saline soil.</title>
        <authorList>
            <person name="Galisteo C."/>
            <person name="De La Haba R."/>
            <person name="Sanchez-Porro C."/>
            <person name="Ventosa A."/>
        </authorList>
    </citation>
    <scope>NUCLEOTIDE SEQUENCE [LARGE SCALE GENOMIC DNA]</scope>
    <source>
        <strain evidence="11 12">1BSP15-2V2</strain>
    </source>
</reference>
<dbReference type="InterPro" id="IPR005503">
    <property type="entry name" value="FliL"/>
</dbReference>
<keyword evidence="9 10" id="KW-0472">Membrane</keyword>
<keyword evidence="6" id="KW-0812">Transmembrane</keyword>
<evidence type="ECO:0000256" key="8">
    <source>
        <dbReference type="ARBA" id="ARBA00022989"/>
    </source>
</evidence>
<dbReference type="EMBL" id="JAGGJA010000001">
    <property type="protein sequence ID" value="MCW9705369.1"/>
    <property type="molecule type" value="Genomic_DNA"/>
</dbReference>
<dbReference type="Pfam" id="PF03748">
    <property type="entry name" value="FliL"/>
    <property type="match status" value="1"/>
</dbReference>
<protein>
    <recommendedName>
        <fullName evidence="10">Flagellar protein FliL</fullName>
    </recommendedName>
</protein>
<dbReference type="PANTHER" id="PTHR35091:SF2">
    <property type="entry name" value="FLAGELLAR PROTEIN FLIL"/>
    <property type="match status" value="1"/>
</dbReference>
<organism evidence="11 12">
    <name type="scientific">Fodinibius salsisoli</name>
    <dbReference type="NCBI Taxonomy" id="2820877"/>
    <lineage>
        <taxon>Bacteria</taxon>
        <taxon>Pseudomonadati</taxon>
        <taxon>Balneolota</taxon>
        <taxon>Balneolia</taxon>
        <taxon>Balneolales</taxon>
        <taxon>Balneolaceae</taxon>
        <taxon>Fodinibius</taxon>
    </lineage>
</organism>
<dbReference type="RefSeq" id="WP_265764032.1">
    <property type="nucleotide sequence ID" value="NZ_JAGGJA010000001.1"/>
</dbReference>
<evidence type="ECO:0000256" key="10">
    <source>
        <dbReference type="RuleBase" id="RU364125"/>
    </source>
</evidence>
<name>A0ABT3PJL9_9BACT</name>
<evidence type="ECO:0000256" key="2">
    <source>
        <dbReference type="ARBA" id="ARBA00004162"/>
    </source>
</evidence>
<evidence type="ECO:0000256" key="1">
    <source>
        <dbReference type="ARBA" id="ARBA00002254"/>
    </source>
</evidence>
<comment type="subcellular location">
    <subcellularLocation>
        <location evidence="2">Cell membrane</location>
        <topology evidence="2">Single-pass membrane protein</topology>
    </subcellularLocation>
</comment>
<keyword evidence="8" id="KW-1133">Transmembrane helix</keyword>
<keyword evidence="4 10" id="KW-1003">Cell membrane</keyword>
<keyword evidence="11" id="KW-0282">Flagellum</keyword>
<dbReference type="PANTHER" id="PTHR35091">
    <property type="entry name" value="FLAGELLAR PROTEIN FLIL"/>
    <property type="match status" value="1"/>
</dbReference>
<comment type="similarity">
    <text evidence="3 10">Belongs to the FliL family.</text>
</comment>
<evidence type="ECO:0000313" key="12">
    <source>
        <dbReference type="Proteomes" id="UP001207918"/>
    </source>
</evidence>
<comment type="function">
    <text evidence="1 10">Controls the rotational direction of flagella during chemotaxis.</text>
</comment>
<dbReference type="Proteomes" id="UP001207918">
    <property type="component" value="Unassembled WGS sequence"/>
</dbReference>
<evidence type="ECO:0000256" key="4">
    <source>
        <dbReference type="ARBA" id="ARBA00022475"/>
    </source>
</evidence>
<evidence type="ECO:0000313" key="11">
    <source>
        <dbReference type="EMBL" id="MCW9705369.1"/>
    </source>
</evidence>
<gene>
    <name evidence="11" type="ORF">J6I44_00820</name>
</gene>
<keyword evidence="11" id="KW-0969">Cilium</keyword>
<evidence type="ECO:0000256" key="3">
    <source>
        <dbReference type="ARBA" id="ARBA00008281"/>
    </source>
</evidence>
<keyword evidence="12" id="KW-1185">Reference proteome</keyword>
<comment type="caution">
    <text evidence="11">The sequence shown here is derived from an EMBL/GenBank/DDBJ whole genome shotgun (WGS) entry which is preliminary data.</text>
</comment>
<keyword evidence="5 10" id="KW-0145">Chemotaxis</keyword>